<protein>
    <recommendedName>
        <fullName evidence="2">Retrotransposon gag domain-containing protein</fullName>
    </recommendedName>
</protein>
<sequence>MNPASSDHLSAAIRSQGARLNLQEDQMSALQQGVRMLGGSQEEFRSGMTAQVTILTTQIEQVLAHLTKNPSATPSPATAAAPPVPATHALTPHLAPPEKISGESGECRSFIVDCEMHYEQLPSAFPTEKSKVAFMISHLTGRARDWATAEWSRGSPICQSGDWFIEALRVFDPTTSGRETARKLSSIRQGKDSVSDYAIRFRTLATDSGWNSTALYDAFIKGLAESIQDLLVPLDLPEDLDSLIALAVRTDHRLTERKRDKSQATVFLDHARGRPSPASHGWRDSIRSSSPVPRRATPPSYSEEPMQLGRAKLSAEERRRRRLQEGRCFYCGQGHLLAACPVKGRAHQLEKGFWVSHSSTSDSPSHSLTDIQVKHHDITVSLGVLIDSGADESFMDWDFAQKLNVKTEPLSLPLEASALDGSFIFKVTHVTEPVEVTIEDHHELMSFHLMHSAQHPLILGFPWLKRHNPHIDWCSGKVMGWGRPGVGAGLDLNKKVEIGVVADLNSASVLPHTDLKVDRPDLTSIPSCYHDLGEVFLKSKAMSLPPHRPYDCPIELIPGASIPKGGYIPFRALRR</sequence>
<evidence type="ECO:0000259" key="2">
    <source>
        <dbReference type="Pfam" id="PF03732"/>
    </source>
</evidence>
<organism evidence="3 4">
    <name type="scientific">Dicentrarchus labrax</name>
    <name type="common">European seabass</name>
    <name type="synonym">Morone labrax</name>
    <dbReference type="NCBI Taxonomy" id="13489"/>
    <lineage>
        <taxon>Eukaryota</taxon>
        <taxon>Metazoa</taxon>
        <taxon>Chordata</taxon>
        <taxon>Craniata</taxon>
        <taxon>Vertebrata</taxon>
        <taxon>Euteleostomi</taxon>
        <taxon>Actinopterygii</taxon>
        <taxon>Neopterygii</taxon>
        <taxon>Teleostei</taxon>
        <taxon>Neoteleostei</taxon>
        <taxon>Acanthomorphata</taxon>
        <taxon>Eupercaria</taxon>
        <taxon>Moronidae</taxon>
        <taxon>Dicentrarchus</taxon>
    </lineage>
</organism>
<dbReference type="CDD" id="cd00303">
    <property type="entry name" value="retropepsin_like"/>
    <property type="match status" value="1"/>
</dbReference>
<dbReference type="GeneTree" id="ENSGT00950000183173"/>
<dbReference type="Pfam" id="PF03732">
    <property type="entry name" value="Retrotrans_gag"/>
    <property type="match status" value="1"/>
</dbReference>
<reference evidence="3" key="2">
    <citation type="submission" date="2025-09" db="UniProtKB">
        <authorList>
            <consortium name="Ensembl"/>
        </authorList>
    </citation>
    <scope>IDENTIFICATION</scope>
</reference>
<dbReference type="SUPFAM" id="SSF50630">
    <property type="entry name" value="Acid proteases"/>
    <property type="match status" value="1"/>
</dbReference>
<evidence type="ECO:0000256" key="1">
    <source>
        <dbReference type="SAM" id="MobiDB-lite"/>
    </source>
</evidence>
<dbReference type="InterPro" id="IPR005162">
    <property type="entry name" value="Retrotrans_gag_dom"/>
</dbReference>
<dbReference type="Pfam" id="PF08284">
    <property type="entry name" value="RVP_2"/>
    <property type="match status" value="1"/>
</dbReference>
<dbReference type="InterPro" id="IPR021109">
    <property type="entry name" value="Peptidase_aspartic_dom_sf"/>
</dbReference>
<dbReference type="PANTHER" id="PTHR15503:SF36">
    <property type="entry name" value="RETROTRANSPOSON GAG-LIKE PROTEIN 5"/>
    <property type="match status" value="1"/>
</dbReference>
<dbReference type="AlphaFoldDB" id="A0A8P4GD59"/>
<keyword evidence="4" id="KW-1185">Reference proteome</keyword>
<dbReference type="Proteomes" id="UP000694389">
    <property type="component" value="Unassembled WGS sequence"/>
</dbReference>
<feature type="region of interest" description="Disordered" evidence="1">
    <location>
        <begin position="259"/>
        <end position="317"/>
    </location>
</feature>
<dbReference type="Ensembl" id="ENSDLAT00005084181.1">
    <property type="protein sequence ID" value="ENSDLAP00005071412.1"/>
    <property type="gene ID" value="ENSDLAG00005027981.1"/>
</dbReference>
<dbReference type="InterPro" id="IPR032567">
    <property type="entry name" value="RTL1-rel"/>
</dbReference>
<proteinExistence type="predicted"/>
<reference evidence="3" key="1">
    <citation type="submission" date="2025-08" db="UniProtKB">
        <authorList>
            <consortium name="Ensembl"/>
        </authorList>
    </citation>
    <scope>IDENTIFICATION</scope>
</reference>
<accession>A0A8P4GD59</accession>
<feature type="domain" description="Retrotransposon gag" evidence="2">
    <location>
        <begin position="135"/>
        <end position="224"/>
    </location>
</feature>
<evidence type="ECO:0000313" key="4">
    <source>
        <dbReference type="Proteomes" id="UP000694389"/>
    </source>
</evidence>
<dbReference type="PANTHER" id="PTHR15503">
    <property type="entry name" value="LDOC1 RELATED"/>
    <property type="match status" value="1"/>
</dbReference>
<evidence type="ECO:0000313" key="3">
    <source>
        <dbReference type="Ensembl" id="ENSDLAP00005071412.1"/>
    </source>
</evidence>
<dbReference type="Gene3D" id="2.40.70.10">
    <property type="entry name" value="Acid Proteases"/>
    <property type="match status" value="1"/>
</dbReference>
<name>A0A8P4GD59_DICLA</name>